<keyword evidence="1 5" id="KW-0963">Cytoplasm</keyword>
<evidence type="ECO:0000256" key="2">
    <source>
        <dbReference type="ARBA" id="ARBA00022491"/>
    </source>
</evidence>
<reference evidence="7" key="1">
    <citation type="submission" date="2015-07" db="EMBL/GenBank/DDBJ databases">
        <title>Draft genome sequence of the purine-degrading Gottschalkia purinilyticum DSM 1384 (formerly Clostridium purinilyticum).</title>
        <authorList>
            <person name="Poehlein A."/>
            <person name="Schiel-Bengelsdorf B."/>
            <person name="Bengelsdorf F.R."/>
            <person name="Daniel R."/>
            <person name="Duerre P."/>
        </authorList>
    </citation>
    <scope>NUCLEOTIDE SEQUENCE [LARGE SCALE GENOMIC DNA]</scope>
    <source>
        <strain evidence="7">DSM 1384</strain>
    </source>
</reference>
<dbReference type="EMBL" id="LGSS01000002">
    <property type="protein sequence ID" value="KNF09653.1"/>
    <property type="molecule type" value="Genomic_DNA"/>
</dbReference>
<dbReference type="InterPro" id="IPR036107">
    <property type="entry name" value="CsrA_sf"/>
</dbReference>
<dbReference type="GO" id="GO:0044781">
    <property type="term" value="P:bacterial-type flagellum organization"/>
    <property type="evidence" value="ECO:0007669"/>
    <property type="project" value="UniProtKB-KW"/>
</dbReference>
<dbReference type="GO" id="GO:0045947">
    <property type="term" value="P:negative regulation of translational initiation"/>
    <property type="evidence" value="ECO:0007669"/>
    <property type="project" value="UniProtKB-UniRule"/>
</dbReference>
<dbReference type="NCBIfam" id="TIGR00202">
    <property type="entry name" value="csrA"/>
    <property type="match status" value="1"/>
</dbReference>
<protein>
    <recommendedName>
        <fullName evidence="5">Translational regulator CsrA</fullName>
    </recommendedName>
</protein>
<keyword evidence="4 5" id="KW-0694">RNA-binding</keyword>
<keyword evidence="2 5" id="KW-0678">Repressor</keyword>
<comment type="subcellular location">
    <subcellularLocation>
        <location evidence="5">Cytoplasm</location>
    </subcellularLocation>
</comment>
<keyword evidence="5" id="KW-1005">Bacterial flagellum biogenesis</keyword>
<evidence type="ECO:0000313" key="7">
    <source>
        <dbReference type="Proteomes" id="UP000037267"/>
    </source>
</evidence>
<gene>
    <name evidence="5 6" type="primary">csrA</name>
    <name evidence="6" type="ORF">CLPU_2c01040</name>
</gene>
<dbReference type="SUPFAM" id="SSF117130">
    <property type="entry name" value="CsrA-like"/>
    <property type="match status" value="1"/>
</dbReference>
<dbReference type="GO" id="GO:0005829">
    <property type="term" value="C:cytosol"/>
    <property type="evidence" value="ECO:0007669"/>
    <property type="project" value="TreeGrafter"/>
</dbReference>
<dbReference type="GO" id="GO:0048027">
    <property type="term" value="F:mRNA 5'-UTR binding"/>
    <property type="evidence" value="ECO:0007669"/>
    <property type="project" value="UniProtKB-UniRule"/>
</dbReference>
<dbReference type="HAMAP" id="MF_00167">
    <property type="entry name" value="CsrA"/>
    <property type="match status" value="1"/>
</dbReference>
<dbReference type="FunFam" id="2.60.40.4380:FF:000002">
    <property type="entry name" value="Translational regulator CsrA"/>
    <property type="match status" value="1"/>
</dbReference>
<dbReference type="PATRIC" id="fig|1503.3.peg.1601"/>
<comment type="caution">
    <text evidence="6">The sequence shown here is derived from an EMBL/GenBank/DDBJ whole genome shotgun (WGS) entry which is preliminary data.</text>
</comment>
<proteinExistence type="inferred from homology"/>
<evidence type="ECO:0000256" key="3">
    <source>
        <dbReference type="ARBA" id="ARBA00022845"/>
    </source>
</evidence>
<dbReference type="AlphaFoldDB" id="A0A0L0WDV1"/>
<dbReference type="Proteomes" id="UP000037267">
    <property type="component" value="Unassembled WGS sequence"/>
</dbReference>
<organism evidence="6 7">
    <name type="scientific">Gottschalkia purinilytica</name>
    <name type="common">Clostridium purinilyticum</name>
    <dbReference type="NCBI Taxonomy" id="1503"/>
    <lineage>
        <taxon>Bacteria</taxon>
        <taxon>Bacillati</taxon>
        <taxon>Bacillota</taxon>
        <taxon>Tissierellia</taxon>
        <taxon>Tissierellales</taxon>
        <taxon>Gottschalkiaceae</taxon>
        <taxon>Gottschalkia</taxon>
    </lineage>
</organism>
<accession>A0A0L0WDV1</accession>
<evidence type="ECO:0000256" key="4">
    <source>
        <dbReference type="ARBA" id="ARBA00022884"/>
    </source>
</evidence>
<dbReference type="NCBIfam" id="NF002469">
    <property type="entry name" value="PRK01712.1"/>
    <property type="match status" value="1"/>
</dbReference>
<dbReference type="STRING" id="1503.CLPU_2c01040"/>
<keyword evidence="3 5" id="KW-0810">Translation regulation</keyword>
<name>A0A0L0WDV1_GOTPU</name>
<dbReference type="PANTHER" id="PTHR34984:SF1">
    <property type="entry name" value="CARBON STORAGE REGULATOR"/>
    <property type="match status" value="1"/>
</dbReference>
<sequence length="75" mass="8647">MLILTRKKGESLILNENIEINILDIKDGKIKIGINAPKDVSVYRKELYDSIQNENKNATLSKNIDLNIFNEIFKK</sequence>
<comment type="function">
    <text evidence="5">A translational regulator that binds mRNA to regulate translation initiation and/or mRNA stability. Usually binds in the 5'-UTR at or near the Shine-Dalgarno sequence preventing ribosome-binding, thus repressing translation. Its main target seems to be the major flagellin gene, while its function is anatagonized by FliW.</text>
</comment>
<comment type="similarity">
    <text evidence="5">Belongs to the CsrA/RsmA family.</text>
</comment>
<dbReference type="GO" id="GO:1902208">
    <property type="term" value="P:regulation of bacterial-type flagellum assembly"/>
    <property type="evidence" value="ECO:0007669"/>
    <property type="project" value="UniProtKB-UniRule"/>
</dbReference>
<dbReference type="GO" id="GO:0006109">
    <property type="term" value="P:regulation of carbohydrate metabolic process"/>
    <property type="evidence" value="ECO:0007669"/>
    <property type="project" value="InterPro"/>
</dbReference>
<dbReference type="Pfam" id="PF02599">
    <property type="entry name" value="CsrA"/>
    <property type="match status" value="1"/>
</dbReference>
<dbReference type="Gene3D" id="2.60.40.4380">
    <property type="entry name" value="Translational regulator CsrA"/>
    <property type="match status" value="1"/>
</dbReference>
<dbReference type="PANTHER" id="PTHR34984">
    <property type="entry name" value="CARBON STORAGE REGULATOR"/>
    <property type="match status" value="1"/>
</dbReference>
<dbReference type="InterPro" id="IPR003751">
    <property type="entry name" value="CsrA"/>
</dbReference>
<keyword evidence="7" id="KW-1185">Reference proteome</keyword>
<dbReference type="GO" id="GO:0006402">
    <property type="term" value="P:mRNA catabolic process"/>
    <property type="evidence" value="ECO:0007669"/>
    <property type="project" value="InterPro"/>
</dbReference>
<evidence type="ECO:0000313" key="6">
    <source>
        <dbReference type="EMBL" id="KNF09653.1"/>
    </source>
</evidence>
<dbReference type="OrthoDB" id="9809061at2"/>
<dbReference type="RefSeq" id="WP_050354047.1">
    <property type="nucleotide sequence ID" value="NZ_LGSS01000002.1"/>
</dbReference>
<evidence type="ECO:0000256" key="5">
    <source>
        <dbReference type="HAMAP-Rule" id="MF_00167"/>
    </source>
</evidence>
<comment type="subunit">
    <text evidence="5">Homodimer; the beta-strands of each monomer intercalate to form a hydrophobic core, while the alpha-helices form wings that extend away from the core.</text>
</comment>
<evidence type="ECO:0000256" key="1">
    <source>
        <dbReference type="ARBA" id="ARBA00022490"/>
    </source>
</evidence>